<dbReference type="EMBL" id="JBHTLU010000006">
    <property type="protein sequence ID" value="MFD1218800.1"/>
    <property type="molecule type" value="Genomic_DNA"/>
</dbReference>
<evidence type="ECO:0000259" key="1">
    <source>
        <dbReference type="SMART" id="SM00471"/>
    </source>
</evidence>
<dbReference type="RefSeq" id="WP_345587640.1">
    <property type="nucleotide sequence ID" value="NZ_BAABJG010000012.1"/>
</dbReference>
<feature type="domain" description="HD/PDEase" evidence="1">
    <location>
        <begin position="59"/>
        <end position="216"/>
    </location>
</feature>
<dbReference type="PANTHER" id="PTHR11373">
    <property type="entry name" value="DEOXYNUCLEOSIDE TRIPHOSPHATE TRIPHOSPHOHYDROLASE"/>
    <property type="match status" value="1"/>
</dbReference>
<dbReference type="Proteomes" id="UP001597180">
    <property type="component" value="Unassembled WGS sequence"/>
</dbReference>
<accession>A0ABW3UGW3</accession>
<dbReference type="InterPro" id="IPR050135">
    <property type="entry name" value="dGTPase-like"/>
</dbReference>
<protein>
    <submittedName>
        <fullName evidence="2">HD domain-containing protein</fullName>
    </submittedName>
</protein>
<dbReference type="Pfam" id="PF01966">
    <property type="entry name" value="HD"/>
    <property type="match status" value="1"/>
</dbReference>
<dbReference type="SUPFAM" id="SSF109604">
    <property type="entry name" value="HD-domain/PDEase-like"/>
    <property type="match status" value="1"/>
</dbReference>
<dbReference type="InterPro" id="IPR006674">
    <property type="entry name" value="HD_domain"/>
</dbReference>
<name>A0ABW3UGW3_9BACL</name>
<dbReference type="CDD" id="cd00077">
    <property type="entry name" value="HDc"/>
    <property type="match status" value="1"/>
</dbReference>
<dbReference type="PANTHER" id="PTHR11373:SF4">
    <property type="entry name" value="DEOXYNUCLEOSIDE TRIPHOSPHATE TRIPHOSPHOHYDROLASE SAMHD1"/>
    <property type="match status" value="1"/>
</dbReference>
<evidence type="ECO:0000313" key="3">
    <source>
        <dbReference type="Proteomes" id="UP001597180"/>
    </source>
</evidence>
<dbReference type="Gene3D" id="1.10.3210.10">
    <property type="entry name" value="Hypothetical protein af1432"/>
    <property type="match status" value="1"/>
</dbReference>
<comment type="caution">
    <text evidence="2">The sequence shown here is derived from an EMBL/GenBank/DDBJ whole genome shotgun (WGS) entry which is preliminary data.</text>
</comment>
<sequence length="334" mass="37886">MTLTYVPIQQAFGLDSVWEPLYQLTVHPEPFERELFQCPAVRRLKHLHHYGAGALFSPVTHSRFEHTVGVWALLRHFFPGQREWHAAAILHDIGHLPFSHTIEQALGISHHQMTEEAIAEPPVSEILTRHGLSPQRIIELLNSDSPLTHRSDWLGIDHLDSFLRDTYMAGRYKLPPSEIVHRIRFHGIYMDTDEETALHLLNAVVNDNLMFLHPPFLAMDDLLSRAVHLFCYERPGMQLAIARMTDAELLSLLQSATDACPELNGTLRVLLREPHKIESCGETDPGARKVGIRKLYLKQPLVGGLPLSSINPAAQEALGKLESLPRACYYRLRP</sequence>
<dbReference type="SMART" id="SM00471">
    <property type="entry name" value="HDc"/>
    <property type="match status" value="1"/>
</dbReference>
<dbReference type="InterPro" id="IPR003607">
    <property type="entry name" value="HD/PDEase_dom"/>
</dbReference>
<proteinExistence type="predicted"/>
<reference evidence="3" key="1">
    <citation type="journal article" date="2019" name="Int. J. Syst. Evol. Microbiol.">
        <title>The Global Catalogue of Microorganisms (GCM) 10K type strain sequencing project: providing services to taxonomists for standard genome sequencing and annotation.</title>
        <authorList>
            <consortium name="The Broad Institute Genomics Platform"/>
            <consortium name="The Broad Institute Genome Sequencing Center for Infectious Disease"/>
            <person name="Wu L."/>
            <person name="Ma J."/>
        </authorList>
    </citation>
    <scope>NUCLEOTIDE SEQUENCE [LARGE SCALE GENOMIC DNA]</scope>
    <source>
        <strain evidence="3">CCUG 53270</strain>
    </source>
</reference>
<gene>
    <name evidence="2" type="ORF">ACFQ4B_01605</name>
</gene>
<organism evidence="2 3">
    <name type="scientific">Paenibacillus vulneris</name>
    <dbReference type="NCBI Taxonomy" id="1133364"/>
    <lineage>
        <taxon>Bacteria</taxon>
        <taxon>Bacillati</taxon>
        <taxon>Bacillota</taxon>
        <taxon>Bacilli</taxon>
        <taxon>Bacillales</taxon>
        <taxon>Paenibacillaceae</taxon>
        <taxon>Paenibacillus</taxon>
    </lineage>
</organism>
<evidence type="ECO:0000313" key="2">
    <source>
        <dbReference type="EMBL" id="MFD1218800.1"/>
    </source>
</evidence>
<keyword evidence="3" id="KW-1185">Reference proteome</keyword>